<proteinExistence type="predicted"/>
<dbReference type="PANTHER" id="PTHR37512:SF1">
    <property type="entry name" value="NADR_TTD14 AAA DOMAIN-CONTAINING PROTEIN"/>
    <property type="match status" value="1"/>
</dbReference>
<dbReference type="SUPFAM" id="SSF52540">
    <property type="entry name" value="P-loop containing nucleoside triphosphate hydrolases"/>
    <property type="match status" value="1"/>
</dbReference>
<organism evidence="2 3">
    <name type="scientific">Hyphomonas neptunium (strain ATCC 15444)</name>
    <dbReference type="NCBI Taxonomy" id="228405"/>
    <lineage>
        <taxon>Bacteria</taxon>
        <taxon>Pseudomonadati</taxon>
        <taxon>Pseudomonadota</taxon>
        <taxon>Alphaproteobacteria</taxon>
        <taxon>Hyphomonadales</taxon>
        <taxon>Hyphomonadaceae</taxon>
        <taxon>Hyphomonas</taxon>
    </lineage>
</organism>
<dbReference type="KEGG" id="hne:HNE_1175"/>
<dbReference type="GO" id="GO:0016779">
    <property type="term" value="F:nucleotidyltransferase activity"/>
    <property type="evidence" value="ECO:0007669"/>
    <property type="project" value="UniProtKB-KW"/>
</dbReference>
<evidence type="ECO:0000313" key="2">
    <source>
        <dbReference type="EMBL" id="ABI75811.1"/>
    </source>
</evidence>
<dbReference type="InterPro" id="IPR027417">
    <property type="entry name" value="P-loop_NTPase"/>
</dbReference>
<dbReference type="HOGENOM" id="CLU_052648_3_0_5"/>
<dbReference type="AlphaFoldDB" id="Q0C300"/>
<feature type="domain" description="NadR/Ttd14 AAA" evidence="1">
    <location>
        <begin position="15"/>
        <end position="179"/>
    </location>
</feature>
<dbReference type="InterPro" id="IPR038727">
    <property type="entry name" value="NadR/Ttd14_AAA_dom"/>
</dbReference>
<protein>
    <submittedName>
        <fullName evidence="2">Putative nicotinamide-nucleotide adenylyltransferase</fullName>
    </submittedName>
</protein>
<dbReference type="STRING" id="228405.HNE_1175"/>
<dbReference type="InterPro" id="IPR052735">
    <property type="entry name" value="NAD_biosynth-regulator"/>
</dbReference>
<keyword evidence="2" id="KW-0548">Nucleotidyltransferase</keyword>
<gene>
    <name evidence="2" type="ordered locus">HNE_1175</name>
</gene>
<reference evidence="2 3" key="1">
    <citation type="journal article" date="2006" name="J. Bacteriol.">
        <title>Comparative genomic evidence for a close relationship between the dimorphic prosthecate bacteria Hyphomonas neptunium and Caulobacter crescentus.</title>
        <authorList>
            <person name="Badger J.H."/>
            <person name="Hoover T.R."/>
            <person name="Brun Y.V."/>
            <person name="Weiner R.M."/>
            <person name="Laub M.T."/>
            <person name="Alexandre G."/>
            <person name="Mrazek J."/>
            <person name="Ren Q."/>
            <person name="Paulsen I.T."/>
            <person name="Nelson K.E."/>
            <person name="Khouri H.M."/>
            <person name="Radune D."/>
            <person name="Sosa J."/>
            <person name="Dodson R.J."/>
            <person name="Sullivan S.A."/>
            <person name="Rosovitz M.J."/>
            <person name="Madupu R."/>
            <person name="Brinkac L.M."/>
            <person name="Durkin A.S."/>
            <person name="Daugherty S.C."/>
            <person name="Kothari S.P."/>
            <person name="Giglio M.G."/>
            <person name="Zhou L."/>
            <person name="Haft D.H."/>
            <person name="Selengut J.D."/>
            <person name="Davidsen T.M."/>
            <person name="Yang Q."/>
            <person name="Zafar N."/>
            <person name="Ward N.L."/>
        </authorList>
    </citation>
    <scope>NUCLEOTIDE SEQUENCE [LARGE SCALE GENOMIC DNA]</scope>
    <source>
        <strain evidence="2 3">ATCC 15444</strain>
    </source>
</reference>
<dbReference type="Pfam" id="PF13521">
    <property type="entry name" value="AAA_28"/>
    <property type="match status" value="1"/>
</dbReference>
<accession>Q0C300</accession>
<evidence type="ECO:0000313" key="3">
    <source>
        <dbReference type="Proteomes" id="UP000001959"/>
    </source>
</evidence>
<dbReference type="PANTHER" id="PTHR37512">
    <property type="entry name" value="TRIFUNCTIONAL NAD BIOSYNTHESIS/REGULATOR PROTEIN NADR"/>
    <property type="match status" value="1"/>
</dbReference>
<dbReference type="eggNOG" id="COG3172">
    <property type="taxonomic scope" value="Bacteria"/>
</dbReference>
<evidence type="ECO:0000259" key="1">
    <source>
        <dbReference type="Pfam" id="PF13521"/>
    </source>
</evidence>
<keyword evidence="3" id="KW-1185">Reference proteome</keyword>
<dbReference type="Proteomes" id="UP000001959">
    <property type="component" value="Chromosome"/>
</dbReference>
<keyword evidence="2" id="KW-0808">Transferase</keyword>
<dbReference type="EMBL" id="CP000158">
    <property type="protein sequence ID" value="ABI75811.1"/>
    <property type="molecule type" value="Genomic_DNA"/>
</dbReference>
<sequence length="202" mass="22568">MAQIGECMTCNKPLRVVLIGAESTGKTTLCIELAAHYNTVWVAEFGRELWEQKLAAQSLKGGDIPEWTDEDFIHIAQEQQRRENEAATRANGILFADTNAFATATWYERYAGKRHPEVDAIGDRDQVDLYLIPTPEVPFVQDGVRDGEKIRGWMHDRFVELIEKAGIPYTLITGPWEGRVEQATAAIDALLARCQAEALPAP</sequence>
<dbReference type="Gene3D" id="3.40.50.300">
    <property type="entry name" value="P-loop containing nucleotide triphosphate hydrolases"/>
    <property type="match status" value="1"/>
</dbReference>
<name>Q0C300_HYPNA</name>